<feature type="domain" description="NAD-dependent epimerase/dehydratase" evidence="1">
    <location>
        <begin position="4"/>
        <end position="206"/>
    </location>
</feature>
<dbReference type="SUPFAM" id="SSF51735">
    <property type="entry name" value="NAD(P)-binding Rossmann-fold domains"/>
    <property type="match status" value="1"/>
</dbReference>
<gene>
    <name evidence="2" type="ORF">GEV26_17575</name>
</gene>
<accession>A0A5Q2MP69</accession>
<dbReference type="Proteomes" id="UP000392064">
    <property type="component" value="Chromosome"/>
</dbReference>
<dbReference type="InterPro" id="IPR036291">
    <property type="entry name" value="NAD(P)-bd_dom_sf"/>
</dbReference>
<proteinExistence type="predicted"/>
<protein>
    <recommendedName>
        <fullName evidence="1">NAD-dependent epimerase/dehydratase domain-containing protein</fullName>
    </recommendedName>
</protein>
<evidence type="ECO:0000313" key="3">
    <source>
        <dbReference type="Proteomes" id="UP000392064"/>
    </source>
</evidence>
<dbReference type="KEGG" id="aef:GEV26_17575"/>
<dbReference type="AlphaFoldDB" id="A0A5Q2MP69"/>
<dbReference type="GO" id="GO:0005737">
    <property type="term" value="C:cytoplasm"/>
    <property type="evidence" value="ECO:0007669"/>
    <property type="project" value="TreeGrafter"/>
</dbReference>
<sequence>MGEMLVLGGTSWVGGEIARAAAARGHQVTCLARGESGDAPPEVTFVRADRATEGAYDQVRGRAWDMVVDVSRQPGQVRSAVAALGDLAGHWTLVSTGSVYADQGGALSESSPLLPALEQDVADAERYGEGKVACEAYVGELPTHLVVRAGLIGGPGDRSDRLGYYVSRLALAGDQPVLVPDVPDQPMQVIDVRDLADWIVRSAEDRATGIVHGAGEPTTVGELIALSAEVAGHRGERVAAGPDWLRAHDVEEWMGPRSLPLWLPPDHHGMGMMDDARALATGLRRRPLAEALRGTLEDERARGLDRDRRAGLDRDDELALLAELRP</sequence>
<dbReference type="InterPro" id="IPR001509">
    <property type="entry name" value="Epimerase_deHydtase"/>
</dbReference>
<evidence type="ECO:0000313" key="2">
    <source>
        <dbReference type="EMBL" id="QGG43042.1"/>
    </source>
</evidence>
<dbReference type="Gene3D" id="3.40.50.720">
    <property type="entry name" value="NAD(P)-binding Rossmann-like Domain"/>
    <property type="match status" value="1"/>
</dbReference>
<dbReference type="PANTHER" id="PTHR48079:SF6">
    <property type="entry name" value="NAD(P)-BINDING DOMAIN-CONTAINING PROTEIN-RELATED"/>
    <property type="match status" value="1"/>
</dbReference>
<dbReference type="Pfam" id="PF01370">
    <property type="entry name" value="Epimerase"/>
    <property type="match status" value="1"/>
</dbReference>
<reference evidence="2 3" key="1">
    <citation type="submission" date="2019-11" db="EMBL/GenBank/DDBJ databases">
        <authorList>
            <person name="Li J."/>
        </authorList>
    </citation>
    <scope>NUCLEOTIDE SEQUENCE [LARGE SCALE GENOMIC DNA]</scope>
    <source>
        <strain evidence="2 3">MF47</strain>
    </source>
</reference>
<dbReference type="PANTHER" id="PTHR48079">
    <property type="entry name" value="PROTEIN YEEZ"/>
    <property type="match status" value="1"/>
</dbReference>
<dbReference type="RefSeq" id="WP_153654846.1">
    <property type="nucleotide sequence ID" value="NZ_CP045737.1"/>
</dbReference>
<organism evidence="2 3">
    <name type="scientific">Aeromicrobium yanjiei</name>
    <dbReference type="NCBI Taxonomy" id="2662028"/>
    <lineage>
        <taxon>Bacteria</taxon>
        <taxon>Bacillati</taxon>
        <taxon>Actinomycetota</taxon>
        <taxon>Actinomycetes</taxon>
        <taxon>Propionibacteriales</taxon>
        <taxon>Nocardioidaceae</taxon>
        <taxon>Aeromicrobium</taxon>
    </lineage>
</organism>
<dbReference type="GO" id="GO:0004029">
    <property type="term" value="F:aldehyde dehydrogenase (NAD+) activity"/>
    <property type="evidence" value="ECO:0007669"/>
    <property type="project" value="TreeGrafter"/>
</dbReference>
<evidence type="ECO:0000259" key="1">
    <source>
        <dbReference type="Pfam" id="PF01370"/>
    </source>
</evidence>
<name>A0A5Q2MP69_9ACTN</name>
<keyword evidence="3" id="KW-1185">Reference proteome</keyword>
<dbReference type="EMBL" id="CP045737">
    <property type="protein sequence ID" value="QGG43042.1"/>
    <property type="molecule type" value="Genomic_DNA"/>
</dbReference>
<dbReference type="InterPro" id="IPR051783">
    <property type="entry name" value="NAD(P)-dependent_oxidoreduct"/>
</dbReference>